<feature type="domain" description="Sigma-54 factor interaction" evidence="6">
    <location>
        <begin position="321"/>
        <end position="550"/>
    </location>
</feature>
<evidence type="ECO:0000313" key="8">
    <source>
        <dbReference type="EMBL" id="SDM70173.1"/>
    </source>
</evidence>
<dbReference type="InterPro" id="IPR009057">
    <property type="entry name" value="Homeodomain-like_sf"/>
</dbReference>
<dbReference type="SUPFAM" id="SSF52540">
    <property type="entry name" value="P-loop containing nucleoside triphosphate hydrolases"/>
    <property type="match status" value="1"/>
</dbReference>
<dbReference type="GO" id="GO:0043565">
    <property type="term" value="F:sequence-specific DNA binding"/>
    <property type="evidence" value="ECO:0007669"/>
    <property type="project" value="InterPro"/>
</dbReference>
<dbReference type="PROSITE" id="PS50045">
    <property type="entry name" value="SIGMA54_INTERACT_4"/>
    <property type="match status" value="1"/>
</dbReference>
<dbReference type="AlphaFoldDB" id="A0A1G9VDM4"/>
<dbReference type="Pfam" id="PF00158">
    <property type="entry name" value="Sigma54_activat"/>
    <property type="match status" value="1"/>
</dbReference>
<evidence type="ECO:0000313" key="9">
    <source>
        <dbReference type="Proteomes" id="UP000214880"/>
    </source>
</evidence>
<protein>
    <submittedName>
        <fullName evidence="8">PAS domain S-box-containing protein</fullName>
    </submittedName>
</protein>
<dbReference type="PANTHER" id="PTHR32071">
    <property type="entry name" value="TRANSCRIPTIONAL REGULATORY PROTEIN"/>
    <property type="match status" value="1"/>
</dbReference>
<dbReference type="CDD" id="cd00009">
    <property type="entry name" value="AAA"/>
    <property type="match status" value="1"/>
</dbReference>
<accession>A0A1G9VDM4</accession>
<dbReference type="InterPro" id="IPR058031">
    <property type="entry name" value="AAA_lid_NorR"/>
</dbReference>
<dbReference type="InterPro" id="IPR025943">
    <property type="entry name" value="Sigma_54_int_dom_ATP-bd_2"/>
</dbReference>
<keyword evidence="1" id="KW-0547">Nucleotide-binding</keyword>
<dbReference type="EMBL" id="FNHB01000006">
    <property type="protein sequence ID" value="SDM70173.1"/>
    <property type="molecule type" value="Genomic_DNA"/>
</dbReference>
<dbReference type="InterPro" id="IPR035965">
    <property type="entry name" value="PAS-like_dom_sf"/>
</dbReference>
<dbReference type="Pfam" id="PF06506">
    <property type="entry name" value="PrpR_N"/>
    <property type="match status" value="1"/>
</dbReference>
<dbReference type="Gene3D" id="3.40.50.10660">
    <property type="entry name" value="PrpR receptor domain-like"/>
    <property type="match status" value="1"/>
</dbReference>
<dbReference type="Gene3D" id="3.40.50.2300">
    <property type="match status" value="1"/>
</dbReference>
<dbReference type="SUPFAM" id="SSF46689">
    <property type="entry name" value="Homeodomain-like"/>
    <property type="match status" value="1"/>
</dbReference>
<dbReference type="InterPro" id="IPR003593">
    <property type="entry name" value="AAA+_ATPase"/>
</dbReference>
<dbReference type="InterPro" id="IPR000014">
    <property type="entry name" value="PAS"/>
</dbReference>
<dbReference type="Gene3D" id="3.30.450.20">
    <property type="entry name" value="PAS domain"/>
    <property type="match status" value="1"/>
</dbReference>
<dbReference type="PROSITE" id="PS00676">
    <property type="entry name" value="SIGMA54_INTERACT_2"/>
    <property type="match status" value="1"/>
</dbReference>
<dbReference type="STRING" id="146817.SAMN04488502_106255"/>
<proteinExistence type="predicted"/>
<dbReference type="PROSITE" id="PS00688">
    <property type="entry name" value="SIGMA54_INTERACT_3"/>
    <property type="match status" value="1"/>
</dbReference>
<dbReference type="SUPFAM" id="SSF159800">
    <property type="entry name" value="PrpR receptor domain-like"/>
    <property type="match status" value="1"/>
</dbReference>
<evidence type="ECO:0000256" key="1">
    <source>
        <dbReference type="ARBA" id="ARBA00022741"/>
    </source>
</evidence>
<dbReference type="Pfam" id="PF25601">
    <property type="entry name" value="AAA_lid_14"/>
    <property type="match status" value="1"/>
</dbReference>
<dbReference type="GO" id="GO:0005524">
    <property type="term" value="F:ATP binding"/>
    <property type="evidence" value="ECO:0007669"/>
    <property type="project" value="UniProtKB-KW"/>
</dbReference>
<keyword evidence="2" id="KW-0067">ATP-binding</keyword>
<evidence type="ECO:0000259" key="6">
    <source>
        <dbReference type="PROSITE" id="PS50045"/>
    </source>
</evidence>
<evidence type="ECO:0000259" key="7">
    <source>
        <dbReference type="PROSITE" id="PS50112"/>
    </source>
</evidence>
<gene>
    <name evidence="8" type="ORF">SAMN04488502_106255</name>
</gene>
<dbReference type="SUPFAM" id="SSF55785">
    <property type="entry name" value="PYP-like sensor domain (PAS domain)"/>
    <property type="match status" value="1"/>
</dbReference>
<evidence type="ECO:0000256" key="2">
    <source>
        <dbReference type="ARBA" id="ARBA00022840"/>
    </source>
</evidence>
<evidence type="ECO:0000256" key="4">
    <source>
        <dbReference type="ARBA" id="ARBA00023125"/>
    </source>
</evidence>
<dbReference type="InterPro" id="IPR025662">
    <property type="entry name" value="Sigma_54_int_dom_ATP-bd_1"/>
</dbReference>
<dbReference type="Pfam" id="PF02954">
    <property type="entry name" value="HTH_8"/>
    <property type="match status" value="1"/>
</dbReference>
<dbReference type="PROSITE" id="PS50112">
    <property type="entry name" value="PAS"/>
    <property type="match status" value="1"/>
</dbReference>
<dbReference type="SMART" id="SM00382">
    <property type="entry name" value="AAA"/>
    <property type="match status" value="1"/>
</dbReference>
<dbReference type="InterPro" id="IPR002078">
    <property type="entry name" value="Sigma_54_int"/>
</dbReference>
<keyword evidence="9" id="KW-1185">Reference proteome</keyword>
<feature type="domain" description="PAS" evidence="7">
    <location>
        <begin position="192"/>
        <end position="266"/>
    </location>
</feature>
<dbReference type="GO" id="GO:0000156">
    <property type="term" value="F:phosphorelay response regulator activity"/>
    <property type="evidence" value="ECO:0007669"/>
    <property type="project" value="InterPro"/>
</dbReference>
<reference evidence="8 9" key="1">
    <citation type="submission" date="2016-10" db="EMBL/GenBank/DDBJ databases">
        <authorList>
            <person name="de Groot N.N."/>
        </authorList>
    </citation>
    <scope>NUCLEOTIDE SEQUENCE [LARGE SCALE GENOMIC DNA]</scope>
    <source>
        <strain evidence="8 9">DSM 1736</strain>
    </source>
</reference>
<dbReference type="InterPro" id="IPR025944">
    <property type="entry name" value="Sigma_54_int_dom_CS"/>
</dbReference>
<dbReference type="InterPro" id="IPR027417">
    <property type="entry name" value="P-loop_NTPase"/>
</dbReference>
<evidence type="ECO:0000256" key="3">
    <source>
        <dbReference type="ARBA" id="ARBA00023015"/>
    </source>
</evidence>
<dbReference type="PANTHER" id="PTHR32071:SF57">
    <property type="entry name" value="C4-DICARBOXYLATE TRANSPORT TRANSCRIPTIONAL REGULATORY PROTEIN DCTD"/>
    <property type="match status" value="1"/>
</dbReference>
<dbReference type="PROSITE" id="PS00675">
    <property type="entry name" value="SIGMA54_INTERACT_1"/>
    <property type="match status" value="1"/>
</dbReference>
<keyword evidence="5" id="KW-0804">Transcription</keyword>
<dbReference type="InterPro" id="IPR010524">
    <property type="entry name" value="Sig_transdc_resp-reg_PrpR_N"/>
</dbReference>
<dbReference type="Gene3D" id="1.10.10.60">
    <property type="entry name" value="Homeodomain-like"/>
    <property type="match status" value="1"/>
</dbReference>
<dbReference type="InterPro" id="IPR002197">
    <property type="entry name" value="HTH_Fis"/>
</dbReference>
<dbReference type="Proteomes" id="UP000214880">
    <property type="component" value="Unassembled WGS sequence"/>
</dbReference>
<evidence type="ECO:0000256" key="5">
    <source>
        <dbReference type="ARBA" id="ARBA00023163"/>
    </source>
</evidence>
<name>A0A1G9VDM4_9FIRM</name>
<dbReference type="FunFam" id="3.40.50.300:FF:000006">
    <property type="entry name" value="DNA-binding transcriptional regulator NtrC"/>
    <property type="match status" value="1"/>
</dbReference>
<dbReference type="NCBIfam" id="TIGR00229">
    <property type="entry name" value="sensory_box"/>
    <property type="match status" value="1"/>
</dbReference>
<dbReference type="SMART" id="SM00091">
    <property type="entry name" value="PAS"/>
    <property type="match status" value="1"/>
</dbReference>
<keyword evidence="3" id="KW-0805">Transcription regulation</keyword>
<dbReference type="Gene3D" id="1.10.8.60">
    <property type="match status" value="1"/>
</dbReference>
<sequence length="623" mass="69095">MSKILFILPDEELLQYARETLTTVFPDVEVVTAIAGEGAAIVRKHLRRGLEVVAARTVTAAAIRQAGLDVAVVEIPRTSFDILRAIDKANLKGKRLAFISYSEKIWGIELFSEALGVTIQQYTVSYKTDYEAEILAACAAGAEVILGGFTVVKTAERHNIPNALIRVGKESLLQAASEAKHIQETLEFEAAKRDIFNTILDYSYEGIITIDQNYQITTFNPLAQKYTGIDKAAAIGRPVSAILPQLNLEKVVETGADDLHSIIEVGKVKIMCNKVPIIVNKKPYGAVATLQETGKIQEMEAKIRRQIYARGHIAKFYFKDIIGQSPVIVKAIEIARDFAATDYSLLVLGETGTGKEVFAQSIHNASKRAQGPFVAINCAALPAQLLESELFGYVGGAFTGANKEGKPGLFEVAHGGTILLDEIAEMDYVNQGRLLRVLQEKTVVRLGSHKVIPIDVRVIAATNKDLELLIRENKFRDDLYYRLNVLNLELPPLRSRKPDIRLYAEAFCRETAVHSGVTPKFSSDALRILERHSWPGNIRELKNIVERTIATAKTVTITSDLLQKIFPQQKTAPLGFSPKEQRMISEIRETLKTARGNYTAAARLLGVNRSTLWRRIKKYRIEG</sequence>
<dbReference type="PRINTS" id="PR01590">
    <property type="entry name" value="HTHFIS"/>
</dbReference>
<organism evidence="8 9">
    <name type="scientific">Dendrosporobacter quercicolus</name>
    <dbReference type="NCBI Taxonomy" id="146817"/>
    <lineage>
        <taxon>Bacteria</taxon>
        <taxon>Bacillati</taxon>
        <taxon>Bacillota</taxon>
        <taxon>Negativicutes</taxon>
        <taxon>Selenomonadales</taxon>
        <taxon>Sporomusaceae</taxon>
        <taxon>Dendrosporobacter</taxon>
    </lineage>
</organism>
<dbReference type="RefSeq" id="WP_173812726.1">
    <property type="nucleotide sequence ID" value="NZ_FNHB01000006.1"/>
</dbReference>
<dbReference type="Gene3D" id="3.40.50.300">
    <property type="entry name" value="P-loop containing nucleotide triphosphate hydrolases"/>
    <property type="match status" value="1"/>
</dbReference>
<dbReference type="GO" id="GO:0006355">
    <property type="term" value="P:regulation of DNA-templated transcription"/>
    <property type="evidence" value="ECO:0007669"/>
    <property type="project" value="InterPro"/>
</dbReference>
<dbReference type="Pfam" id="PF13188">
    <property type="entry name" value="PAS_8"/>
    <property type="match status" value="1"/>
</dbReference>
<keyword evidence="4" id="KW-0238">DNA-binding</keyword>
<dbReference type="CDD" id="cd00130">
    <property type="entry name" value="PAS"/>
    <property type="match status" value="1"/>
</dbReference>